<feature type="region of interest" description="Disordered" evidence="1">
    <location>
        <begin position="54"/>
        <end position="86"/>
    </location>
</feature>
<protein>
    <submittedName>
        <fullName evidence="2">Uncharacterized protein</fullName>
    </submittedName>
</protein>
<keyword evidence="3" id="KW-1185">Reference proteome</keyword>
<comment type="caution">
    <text evidence="2">The sequence shown here is derived from an EMBL/GenBank/DDBJ whole genome shotgun (WGS) entry which is preliminary data.</text>
</comment>
<evidence type="ECO:0000313" key="2">
    <source>
        <dbReference type="EMBL" id="KFN44093.1"/>
    </source>
</evidence>
<dbReference type="EMBL" id="AVCI01000003">
    <property type="protein sequence ID" value="KFN44093.1"/>
    <property type="molecule type" value="Genomic_DNA"/>
</dbReference>
<reference evidence="2 3" key="1">
    <citation type="submission" date="2013-09" db="EMBL/GenBank/DDBJ databases">
        <title>Genome sequencing of Arenimonas oryziterrae.</title>
        <authorList>
            <person name="Chen F."/>
            <person name="Wang G."/>
        </authorList>
    </citation>
    <scope>NUCLEOTIDE SEQUENCE [LARGE SCALE GENOMIC DNA]</scope>
    <source>
        <strain evidence="2 3">YC6267</strain>
    </source>
</reference>
<name>A0A091AUX2_9GAMM</name>
<dbReference type="Proteomes" id="UP000029385">
    <property type="component" value="Unassembled WGS sequence"/>
</dbReference>
<sequence>MDDRAGLGERVQTRVQGRCADGDARARAEQGLDLARGHAAATDHEYGAVLQVGEQRKQGRGHGRIPEDRPRNYRARAVRGNDRPLW</sequence>
<evidence type="ECO:0000256" key="1">
    <source>
        <dbReference type="SAM" id="MobiDB-lite"/>
    </source>
</evidence>
<proteinExistence type="predicted"/>
<evidence type="ECO:0000313" key="3">
    <source>
        <dbReference type="Proteomes" id="UP000029385"/>
    </source>
</evidence>
<dbReference type="AlphaFoldDB" id="A0A091AUX2"/>
<gene>
    <name evidence="2" type="ORF">N789_06665</name>
</gene>
<organism evidence="2 3">
    <name type="scientific">Arenimonas oryziterrae DSM 21050 = YC6267</name>
    <dbReference type="NCBI Taxonomy" id="1121015"/>
    <lineage>
        <taxon>Bacteria</taxon>
        <taxon>Pseudomonadati</taxon>
        <taxon>Pseudomonadota</taxon>
        <taxon>Gammaproteobacteria</taxon>
        <taxon>Lysobacterales</taxon>
        <taxon>Lysobacteraceae</taxon>
        <taxon>Arenimonas</taxon>
    </lineage>
</organism>
<accession>A0A091AUX2</accession>